<dbReference type="GO" id="GO:0003723">
    <property type="term" value="F:RNA binding"/>
    <property type="evidence" value="ECO:0007669"/>
    <property type="project" value="InterPro"/>
</dbReference>
<dbReference type="InterPro" id="IPR046960">
    <property type="entry name" value="PPR_At4g14850-like_plant"/>
</dbReference>
<dbReference type="Proteomes" id="UP001515500">
    <property type="component" value="Chromosome 4"/>
</dbReference>
<dbReference type="GeneID" id="120258546"/>
<dbReference type="Pfam" id="PF13041">
    <property type="entry name" value="PPR_2"/>
    <property type="match status" value="2"/>
</dbReference>
<dbReference type="GO" id="GO:0009451">
    <property type="term" value="P:RNA modification"/>
    <property type="evidence" value="ECO:0007669"/>
    <property type="project" value="InterPro"/>
</dbReference>
<feature type="repeat" description="PPR" evidence="3">
    <location>
        <begin position="73"/>
        <end position="103"/>
    </location>
</feature>
<dbReference type="InterPro" id="IPR011990">
    <property type="entry name" value="TPR-like_helical_dom_sf"/>
</dbReference>
<dbReference type="PANTHER" id="PTHR47926:SF392">
    <property type="entry name" value="PENTATRICOPEPTIDE REPEAT-CONTAINING PROTEIN"/>
    <property type="match status" value="1"/>
</dbReference>
<organism evidence="4 5">
    <name type="scientific">Dioscorea cayennensis subsp. rotundata</name>
    <name type="common">White Guinea yam</name>
    <name type="synonym">Dioscorea rotundata</name>
    <dbReference type="NCBI Taxonomy" id="55577"/>
    <lineage>
        <taxon>Eukaryota</taxon>
        <taxon>Viridiplantae</taxon>
        <taxon>Streptophyta</taxon>
        <taxon>Embryophyta</taxon>
        <taxon>Tracheophyta</taxon>
        <taxon>Spermatophyta</taxon>
        <taxon>Magnoliopsida</taxon>
        <taxon>Liliopsida</taxon>
        <taxon>Dioscoreales</taxon>
        <taxon>Dioscoreaceae</taxon>
        <taxon>Dioscorea</taxon>
    </lineage>
</organism>
<name>A0AB40B4B9_DIOCR</name>
<dbReference type="NCBIfam" id="TIGR00756">
    <property type="entry name" value="PPR"/>
    <property type="match status" value="9"/>
</dbReference>
<dbReference type="FunFam" id="1.25.40.10:FF:000797">
    <property type="entry name" value="Pentatricopeptide repeat-containing protein chloroplastic"/>
    <property type="match status" value="1"/>
</dbReference>
<sequence>MNPDLHSWNRLLRSCAGHSSISLGKQVHCLLIKDGSISSLFHSNRILQSYARCTSNAALEDARQLFDEMPHRNCFSYNTLIDAYFKANDSKSSLQLFDAMIEKNEFSWNTMVTGLVKFGDIGNARKVFDDMPKRDVIACNSMIHGYVQCGQVQEAFKLCKKLDFDSPSPCNDGFVMATMLSACADWLLYRFGKQIHSRILVHGIEVDSVLGSSLVNMYGKCGDLDDAHRALESMKEPDEFSLSALITGYAGNGRLVDARMIFDCRTNPGVVLWNSMINGYVSNYQGEEALHLFIRMIRAGIRGDFSTLANVLSACVSTGMLNNGKQLHGFASKLGFLRDIVVASALLDVYSKFGCWENACMIFRDIKVHDTILLNSMINVYANCGRIEDARRVFEMIPNKSLISWNSMIVGYSQNGYAGEALELFCEMRRVDLRPDKVALASAVSAAASVCCLTLGEEIFALAMILGLVSDQIMSTSLVDLYCKCGRVSDGRRLFDSMIKFDEAPWNSMLMGYSMSGHGIEVLRLFEDMRNAGVLPNEVSFIAVLSGCCHCGILEEGLRWFQTMKEEYGIVPVAEHYSCMVDLLVRSGQLEEAVNFIEQMPFQFEGDASVWTLVLGGCKAQGNEFLACKVAKKLMELNPSQSGPYVQLSGVYASHGEWERSAVIRRMMQKKRIDKNPGYSWIDN</sequence>
<feature type="repeat" description="PPR" evidence="3">
    <location>
        <begin position="104"/>
        <end position="138"/>
    </location>
</feature>
<dbReference type="GO" id="GO:0005739">
    <property type="term" value="C:mitochondrion"/>
    <property type="evidence" value="ECO:0007669"/>
    <property type="project" value="UniProtKB-ARBA"/>
</dbReference>
<evidence type="ECO:0000256" key="3">
    <source>
        <dbReference type="PROSITE-ProRule" id="PRU00708"/>
    </source>
</evidence>
<protein>
    <submittedName>
        <fullName evidence="5">Pentatricopeptide repeat-containing protein At1g77010, mitochondrial</fullName>
    </submittedName>
</protein>
<feature type="repeat" description="PPR" evidence="3">
    <location>
        <begin position="269"/>
        <end position="303"/>
    </location>
</feature>
<comment type="similarity">
    <text evidence="2">Belongs to the PPR family. PCMP-E subfamily.</text>
</comment>
<reference evidence="5" key="1">
    <citation type="submission" date="2025-08" db="UniProtKB">
        <authorList>
            <consortium name="RefSeq"/>
        </authorList>
    </citation>
    <scope>IDENTIFICATION</scope>
</reference>
<feature type="repeat" description="PPR" evidence="3">
    <location>
        <begin position="502"/>
        <end position="536"/>
    </location>
</feature>
<dbReference type="Pfam" id="PF01535">
    <property type="entry name" value="PPR"/>
    <property type="match status" value="10"/>
</dbReference>
<evidence type="ECO:0000256" key="1">
    <source>
        <dbReference type="ARBA" id="ARBA00022737"/>
    </source>
</evidence>
<feature type="repeat" description="PPR" evidence="3">
    <location>
        <begin position="471"/>
        <end position="501"/>
    </location>
</feature>
<dbReference type="InterPro" id="IPR046848">
    <property type="entry name" value="E_motif"/>
</dbReference>
<proteinExistence type="inferred from homology"/>
<evidence type="ECO:0000256" key="2">
    <source>
        <dbReference type="ARBA" id="ARBA00061659"/>
    </source>
</evidence>
<evidence type="ECO:0000313" key="4">
    <source>
        <dbReference type="Proteomes" id="UP001515500"/>
    </source>
</evidence>
<accession>A0AB40B4B9</accession>
<feature type="repeat" description="PPR" evidence="3">
    <location>
        <begin position="537"/>
        <end position="567"/>
    </location>
</feature>
<dbReference type="Gene3D" id="1.25.40.10">
    <property type="entry name" value="Tetratricopeptide repeat domain"/>
    <property type="match status" value="6"/>
</dbReference>
<dbReference type="RefSeq" id="XP_039121933.1">
    <property type="nucleotide sequence ID" value="XM_039265999.1"/>
</dbReference>
<dbReference type="PANTHER" id="PTHR47926">
    <property type="entry name" value="PENTATRICOPEPTIDE REPEAT-CONTAINING PROTEIN"/>
    <property type="match status" value="1"/>
</dbReference>
<gene>
    <name evidence="5" type="primary">LOC120258546</name>
</gene>
<keyword evidence="4" id="KW-1185">Reference proteome</keyword>
<dbReference type="Pfam" id="PF20431">
    <property type="entry name" value="E_motif"/>
    <property type="match status" value="1"/>
</dbReference>
<feature type="repeat" description="PPR" evidence="3">
    <location>
        <begin position="370"/>
        <end position="400"/>
    </location>
</feature>
<keyword evidence="1" id="KW-0677">Repeat</keyword>
<dbReference type="SUPFAM" id="SSF48452">
    <property type="entry name" value="TPR-like"/>
    <property type="match status" value="1"/>
</dbReference>
<dbReference type="InterPro" id="IPR002885">
    <property type="entry name" value="PPR_rpt"/>
</dbReference>
<dbReference type="AlphaFoldDB" id="A0AB40B4B9"/>
<dbReference type="FunFam" id="1.25.40.10:FF:000205">
    <property type="entry name" value="Pentatricopeptide repeat-containing protein, mitochondrial"/>
    <property type="match status" value="1"/>
</dbReference>
<dbReference type="PROSITE" id="PS51375">
    <property type="entry name" value="PPR"/>
    <property type="match status" value="8"/>
</dbReference>
<feature type="repeat" description="PPR" evidence="3">
    <location>
        <begin position="401"/>
        <end position="435"/>
    </location>
</feature>
<evidence type="ECO:0000313" key="5">
    <source>
        <dbReference type="RefSeq" id="XP_039121933.1"/>
    </source>
</evidence>